<sequence>MLKYSGCQWNDVDKKIACECDWYLKYCENHKEAKGLWDFPFPYFNQLDLVYGMDRAIGTVVEGFKDAIHNMENEQNGKSRGDNIGGFHISLSDDEEVDVQYMSQTTQTTLNFTNGTNMAKKQKATSNGKQAAKKRKIRVMETMANGVANAMADDNNHKKDKSNQLKDVLDELMKLNIPSGDVQQENLKAVIARLNFEEVLQHSELGTPSRRRDLRKRLRSRRICSMSRSPKPRRGQPESPRKRDTKRKTVFKRLENVVFQRPKDNEKSISAHSNDPRRQSYHSSCRDTENYYQNSRSRGIEPASMKHHNKRASSHKTEALSESKGSAGGHWKSRSKKQRSSIEDDNISQPWVCEETDPFTPRIRYFDLTKRTRMPSHVQTYDESKDPEDHLKIFQAAAKVERRAMPTWCHMFNSTRTGSAKRVARQRITQSFSLDPEFSFPPLEEEERTEGPMIIEAEIGGHSYTESGGILTLRSSKIIPIECAAVSRPDGQPPATYQAIEERIKAKRRSQAADRNQAIQEEVKKLVDAGIMKEVHYHSWLSNPGYHQIKMAKEYEEKTIFITSQGVFCYSKMPFGLRNVEATYQHLVDKAFHKQIDKNLGIYVDDLVIKSHTEDKIIRDIKEIFKTLREINMKLNPKKMYLWGRRKDIPRLQGQYQRNKGMYEQSRCCCKSSISEMLKDVQKLNEKLASLNRFLAKSVHSRTSHTYTPEEKEELIVYLATTKEAVTTVLMTEMEAKKMPIYFVSCALRVERSKEDDPGTAIEVEEELTEPWIFFTDGFEATNNEAVYEALIAELRIAEEIGVKNLQANVDSRLVANQVNGTYIEKEAAMIWYLEKVNTLTNGFRMFSIKQVPRSEKTKADALSKIASTSFAHLSKQVLVEELKEKSINELEVLAVVEEEGNTWMASIYEYLTEETLPTEVNKMEEISHVFWTHRTMIKSSNVDTPFSLTYGTEAVIPVEIGMPMLRTVKVDMVQNDEALEINLDLLEEKREQAAIREAKSKAKMEKYYNSKVCSTSFKSRDLFYRNNDAIYAEKVRKLGPR</sequence>
<feature type="compositionally biased region" description="Basic residues" evidence="1">
    <location>
        <begin position="212"/>
        <end position="222"/>
    </location>
</feature>
<feature type="compositionally biased region" description="Basic residues" evidence="1">
    <location>
        <begin position="305"/>
        <end position="314"/>
    </location>
</feature>
<feature type="region of interest" description="Disordered" evidence="1">
    <location>
        <begin position="205"/>
        <end position="344"/>
    </location>
</feature>
<dbReference type="Pfam" id="PF00078">
    <property type="entry name" value="RVT_1"/>
    <property type="match status" value="1"/>
</dbReference>
<feature type="domain" description="Reverse transcriptase" evidence="2">
    <location>
        <begin position="543"/>
        <end position="642"/>
    </location>
</feature>
<proteinExistence type="predicted"/>
<dbReference type="InterPro" id="IPR043128">
    <property type="entry name" value="Rev_trsase/Diguanyl_cyclase"/>
</dbReference>
<reference evidence="4" key="1">
    <citation type="journal article" date="2019" name="Sci. Rep.">
        <title>Draft genome of Tanacetum cinerariifolium, the natural source of mosquito coil.</title>
        <authorList>
            <person name="Yamashiro T."/>
            <person name="Shiraishi A."/>
            <person name="Satake H."/>
            <person name="Nakayama K."/>
        </authorList>
    </citation>
    <scope>NUCLEOTIDE SEQUENCE</scope>
</reference>
<dbReference type="Pfam" id="PF13456">
    <property type="entry name" value="RVT_3"/>
    <property type="match status" value="1"/>
</dbReference>
<dbReference type="EMBL" id="BKCJ010000548">
    <property type="protein sequence ID" value="GEU34182.1"/>
    <property type="molecule type" value="Genomic_DNA"/>
</dbReference>
<accession>A0A6L2JBU7</accession>
<dbReference type="InterPro" id="IPR043502">
    <property type="entry name" value="DNA/RNA_pol_sf"/>
</dbReference>
<evidence type="ECO:0000256" key="1">
    <source>
        <dbReference type="SAM" id="MobiDB-lite"/>
    </source>
</evidence>
<dbReference type="GO" id="GO:0003676">
    <property type="term" value="F:nucleic acid binding"/>
    <property type="evidence" value="ECO:0007669"/>
    <property type="project" value="InterPro"/>
</dbReference>
<dbReference type="InterPro" id="IPR000477">
    <property type="entry name" value="RT_dom"/>
</dbReference>
<dbReference type="SUPFAM" id="SSF56672">
    <property type="entry name" value="DNA/RNA polymerases"/>
    <property type="match status" value="1"/>
</dbReference>
<feature type="compositionally biased region" description="Basic and acidic residues" evidence="1">
    <location>
        <begin position="261"/>
        <end position="289"/>
    </location>
</feature>
<dbReference type="CDD" id="cd01647">
    <property type="entry name" value="RT_LTR"/>
    <property type="match status" value="1"/>
</dbReference>
<dbReference type="GO" id="GO:0004523">
    <property type="term" value="F:RNA-DNA hybrid ribonuclease activity"/>
    <property type="evidence" value="ECO:0007669"/>
    <property type="project" value="InterPro"/>
</dbReference>
<protein>
    <submittedName>
        <fullName evidence="4">Myb/SANT-like domain-containing protein</fullName>
    </submittedName>
</protein>
<organism evidence="4">
    <name type="scientific">Tanacetum cinerariifolium</name>
    <name type="common">Dalmatian daisy</name>
    <name type="synonym">Chrysanthemum cinerariifolium</name>
    <dbReference type="NCBI Taxonomy" id="118510"/>
    <lineage>
        <taxon>Eukaryota</taxon>
        <taxon>Viridiplantae</taxon>
        <taxon>Streptophyta</taxon>
        <taxon>Embryophyta</taxon>
        <taxon>Tracheophyta</taxon>
        <taxon>Spermatophyta</taxon>
        <taxon>Magnoliopsida</taxon>
        <taxon>eudicotyledons</taxon>
        <taxon>Gunneridae</taxon>
        <taxon>Pentapetalae</taxon>
        <taxon>asterids</taxon>
        <taxon>campanulids</taxon>
        <taxon>Asterales</taxon>
        <taxon>Asteraceae</taxon>
        <taxon>Asteroideae</taxon>
        <taxon>Anthemideae</taxon>
        <taxon>Anthemidinae</taxon>
        <taxon>Tanacetum</taxon>
    </lineage>
</organism>
<name>A0A6L2JBU7_TANCI</name>
<gene>
    <name evidence="4" type="ORF">Tci_006160</name>
</gene>
<dbReference type="Gene3D" id="3.10.10.10">
    <property type="entry name" value="HIV Type 1 Reverse Transcriptase, subunit A, domain 1"/>
    <property type="match status" value="1"/>
</dbReference>
<dbReference type="Gene3D" id="3.30.420.10">
    <property type="entry name" value="Ribonuclease H-like superfamily/Ribonuclease H"/>
    <property type="match status" value="1"/>
</dbReference>
<dbReference type="PANTHER" id="PTHR48475">
    <property type="entry name" value="RIBONUCLEASE H"/>
    <property type="match status" value="1"/>
</dbReference>
<dbReference type="AlphaFoldDB" id="A0A6L2JBU7"/>
<evidence type="ECO:0000259" key="2">
    <source>
        <dbReference type="Pfam" id="PF00078"/>
    </source>
</evidence>
<comment type="caution">
    <text evidence="4">The sequence shown here is derived from an EMBL/GenBank/DDBJ whole genome shotgun (WGS) entry which is preliminary data.</text>
</comment>
<dbReference type="CDD" id="cd09279">
    <property type="entry name" value="RNase_HI_like"/>
    <property type="match status" value="1"/>
</dbReference>
<dbReference type="InterPro" id="IPR002156">
    <property type="entry name" value="RNaseH_domain"/>
</dbReference>
<evidence type="ECO:0000313" key="4">
    <source>
        <dbReference type="EMBL" id="GEU34182.1"/>
    </source>
</evidence>
<feature type="domain" description="RNase H type-1" evidence="3">
    <location>
        <begin position="781"/>
        <end position="865"/>
    </location>
</feature>
<dbReference type="InterPro" id="IPR036397">
    <property type="entry name" value="RNaseH_sf"/>
</dbReference>
<evidence type="ECO:0000259" key="3">
    <source>
        <dbReference type="Pfam" id="PF13456"/>
    </source>
</evidence>
<dbReference type="PANTHER" id="PTHR48475:SF2">
    <property type="entry name" value="RIBONUCLEASE H"/>
    <property type="match status" value="1"/>
</dbReference>
<dbReference type="Gene3D" id="3.30.70.270">
    <property type="match status" value="1"/>
</dbReference>